<feature type="compositionally biased region" description="Low complexity" evidence="1">
    <location>
        <begin position="604"/>
        <end position="619"/>
    </location>
</feature>
<feature type="region of interest" description="Disordered" evidence="1">
    <location>
        <begin position="1287"/>
        <end position="1338"/>
    </location>
</feature>
<feature type="compositionally biased region" description="Polar residues" evidence="1">
    <location>
        <begin position="1287"/>
        <end position="1300"/>
    </location>
</feature>
<feature type="region of interest" description="Disordered" evidence="1">
    <location>
        <begin position="806"/>
        <end position="882"/>
    </location>
</feature>
<evidence type="ECO:0000256" key="1">
    <source>
        <dbReference type="SAM" id="MobiDB-lite"/>
    </source>
</evidence>
<sequence>MGLANNLTLIIRIWLAVIIFQYGHSENVEPRALELSVPWRPIPYHVPQQQQQQQPQQSQQLISVASFDTTSKDELVHIAQHNAQILKQFNQPIAQYSQHAQGGMKVQITTHQQAPGPSPAATVQQQQQQQQHHQQQHHHHHHHHQPQGVVPSFGHTPAGPPKYMTTPLLQTIYPAAPHKQQQQSPVQSKPFVKSDQITTLNMVHSSTPKITAAISTHGAVGVKSGKFNGQFRDVQPSIVQKSTLKPHPVMNKLQSHLGITGFRQKQQIATSSNRLEHFINPNQLYGTYIQFGQSPALSPAALAPSKTKFFGQLGSGVPSFDTQTLKSFFNAPGYTPSVGQFKKLNFIQQQQQQLQPSTSGKFSFPHFNQIPADLAEFPKKYVTPSSAEKELTKTGSGGLDSTPLFPHLPPSVLTPFFQQVQQQQQQQHHSSSSSSGFISGNKYNNFNLKTQHPAPPVSSSSSSGSSTKHSFSQGPFQSERESFGNFGSQVFGGGAFNTYSTQQPLPIEHKPYEIVKFKESPGKQLSVQFNEIQDEYSKNLVPPPPSTQQAFLPTVLNHLADSSPSKDPIEILNKYNINPHSPLQDANRFSYDFPRPTPASQAVPTSGPAPTTVSTTTTTTTQFPTATTLPRQQYYQHHYNQFQFPGEQSFHNHQSSSPVLVTPLNELSENGWLSREKYLTTEKPNVFKNLFRPVGNEYKQHKLMHPAYTGLPPNRRPSAAPSSTTTSTSASAGPTTNSPWDQSTEEPIITHSFFTIEDAIADPTLIPPKSKNKYKYTTDAEEENRQEDLQLEIVTIGPFFGSEESPIQQVVTTPAPNRAQQQHTGSKGGNGQHRRRRPKPHHQSSTTTEYTTEQDSTESTTNAISPSINAVDANRNNRNRIRFRPKPITTATPPIAAIVETEPATTILPTPPPLPTFAVSSEEFDGAVIKKFRKKPHFTRNRFNVLSQREEEKNAILLDQTEPSLATPTLTTISSTSTTTAAVVSTPAEAAPSISPIGGGFRSRYRPAPKGKDSQEDTQPIAAEGSKQNSRLPSRLPPTASSSTVATLADSAAVFNSDESSINSSEPQNRTRGGEHNRPRFSIKEYRNKLNRTVASTAGPTSTLAPSSVGGEVETTTAPKLRFPTRNRFLVNARLNKTVESNDILPTGTGAVTTEKSANETTTRSSFRPHGTRTYNRFTVKKPSTETPQTSTSSGTTRGQGANGANLANRGRTKTAYDQAVAANRTLNGTYNTTASLINRRPPKITLRQRIQNYNRKKEMEQTNTATGSASVDEAFKRDEVADIPSLDQNSVLASSSGEQSRPIDDLGTLGDRFDASNGGADNEVTTRASTTESYRHHETAIMKISPKDTNSATATNGDDYDLNSASSDYSKRVVELTLSGTGSKDRGNFKSVNKGLLSRKVPGYFTLATEDPILPIEAFFPQVKKPNGLLA</sequence>
<feature type="compositionally biased region" description="Basic residues" evidence="1">
    <location>
        <begin position="134"/>
        <end position="145"/>
    </location>
</feature>
<feature type="compositionally biased region" description="Polar residues" evidence="1">
    <location>
        <begin position="1150"/>
        <end position="1166"/>
    </location>
</feature>
<feature type="region of interest" description="Disordered" evidence="1">
    <location>
        <begin position="1146"/>
        <end position="1210"/>
    </location>
</feature>
<keyword evidence="4" id="KW-1185">Reference proteome</keyword>
<reference evidence="3" key="1">
    <citation type="submission" date="2022-08" db="UniProtKB">
        <authorList>
            <consortium name="EnsemblMetazoa"/>
        </authorList>
    </citation>
    <scope>IDENTIFICATION</scope>
    <source>
        <strain evidence="3">Dongola</strain>
    </source>
</reference>
<feature type="compositionally biased region" description="Polar residues" evidence="1">
    <location>
        <begin position="1091"/>
        <end position="1106"/>
    </location>
</feature>
<feature type="compositionally biased region" description="Low complexity" evidence="1">
    <location>
        <begin position="712"/>
        <end position="739"/>
    </location>
</feature>
<keyword evidence="2" id="KW-0732">Signal</keyword>
<feature type="compositionally biased region" description="Basic and acidic residues" evidence="1">
    <location>
        <begin position="1072"/>
        <end position="1088"/>
    </location>
</feature>
<feature type="region of interest" description="Disordered" evidence="1">
    <location>
        <begin position="706"/>
        <end position="744"/>
    </location>
</feature>
<evidence type="ECO:0000256" key="2">
    <source>
        <dbReference type="SAM" id="SignalP"/>
    </source>
</evidence>
<feature type="region of interest" description="Disordered" evidence="1">
    <location>
        <begin position="442"/>
        <end position="484"/>
    </location>
</feature>
<dbReference type="EMBL" id="APCN01002476">
    <property type="status" value="NOT_ANNOTATED_CDS"/>
    <property type="molecule type" value="Genomic_DNA"/>
</dbReference>
<evidence type="ECO:0000313" key="4">
    <source>
        <dbReference type="Proteomes" id="UP000075840"/>
    </source>
</evidence>
<dbReference type="Proteomes" id="UP000075840">
    <property type="component" value="Unassembled WGS sequence"/>
</dbReference>
<feature type="compositionally biased region" description="Low complexity" evidence="1">
    <location>
        <begin position="844"/>
        <end position="861"/>
    </location>
</feature>
<feature type="compositionally biased region" description="Polar residues" evidence="1">
    <location>
        <begin position="1324"/>
        <end position="1333"/>
    </location>
</feature>
<dbReference type="EnsemblMetazoa" id="AARA018616-RA">
    <property type="protein sequence ID" value="AARA018616-PA"/>
    <property type="gene ID" value="AARA018616"/>
</dbReference>
<feature type="compositionally biased region" description="Low complexity" evidence="1">
    <location>
        <begin position="983"/>
        <end position="993"/>
    </location>
</feature>
<protein>
    <recommendedName>
        <fullName evidence="5">Mucin-5AC</fullName>
    </recommendedName>
</protein>
<dbReference type="GeneID" id="120903304"/>
<evidence type="ECO:0000313" key="3">
    <source>
        <dbReference type="EnsemblMetazoa" id="AARA018616-PA"/>
    </source>
</evidence>
<dbReference type="KEGG" id="aara:120903304"/>
<feature type="region of interest" description="Disordered" evidence="1">
    <location>
        <begin position="764"/>
        <end position="788"/>
    </location>
</feature>
<proteinExistence type="predicted"/>
<feature type="chain" id="PRO_5036501547" description="Mucin-5AC" evidence="2">
    <location>
        <begin position="26"/>
        <end position="1432"/>
    </location>
</feature>
<dbReference type="RefSeq" id="XP_040168578.1">
    <property type="nucleotide sequence ID" value="XM_040312644.1"/>
</dbReference>
<feature type="compositionally biased region" description="Polar residues" evidence="1">
    <location>
        <begin position="806"/>
        <end position="825"/>
    </location>
</feature>
<dbReference type="RefSeq" id="XP_040168579.1">
    <property type="nucleotide sequence ID" value="XM_040312645.1"/>
</dbReference>
<accession>A0A8W7MU27</accession>
<evidence type="ECO:0008006" key="5">
    <source>
        <dbReference type="Google" id="ProtNLM"/>
    </source>
</evidence>
<feature type="compositionally biased region" description="Polar residues" evidence="1">
    <location>
        <begin position="1057"/>
        <end position="1071"/>
    </location>
</feature>
<feature type="compositionally biased region" description="Low complexity" evidence="1">
    <location>
        <begin position="124"/>
        <end position="133"/>
    </location>
</feature>
<feature type="compositionally biased region" description="Basic residues" evidence="1">
    <location>
        <begin position="832"/>
        <end position="842"/>
    </location>
</feature>
<feature type="signal peptide" evidence="2">
    <location>
        <begin position="1"/>
        <end position="25"/>
    </location>
</feature>
<name>A0A8W7MU27_ANOAR</name>
<feature type="region of interest" description="Disordered" evidence="1">
    <location>
        <begin position="1254"/>
        <end position="1274"/>
    </location>
</feature>
<feature type="compositionally biased region" description="Low complexity" evidence="1">
    <location>
        <begin position="458"/>
        <end position="472"/>
    </location>
</feature>
<organism evidence="3 4">
    <name type="scientific">Anopheles arabiensis</name>
    <name type="common">Mosquito</name>
    <dbReference type="NCBI Taxonomy" id="7173"/>
    <lineage>
        <taxon>Eukaryota</taxon>
        <taxon>Metazoa</taxon>
        <taxon>Ecdysozoa</taxon>
        <taxon>Arthropoda</taxon>
        <taxon>Hexapoda</taxon>
        <taxon>Insecta</taxon>
        <taxon>Pterygota</taxon>
        <taxon>Neoptera</taxon>
        <taxon>Endopterygota</taxon>
        <taxon>Diptera</taxon>
        <taxon>Nematocera</taxon>
        <taxon>Culicoidea</taxon>
        <taxon>Culicidae</taxon>
        <taxon>Anophelinae</taxon>
        <taxon>Anopheles</taxon>
    </lineage>
</organism>
<feature type="region of interest" description="Disordered" evidence="1">
    <location>
        <begin position="102"/>
        <end position="165"/>
    </location>
</feature>
<feature type="compositionally biased region" description="Low complexity" evidence="1">
    <location>
        <begin position="1185"/>
        <end position="1197"/>
    </location>
</feature>
<feature type="region of interest" description="Disordered" evidence="1">
    <location>
        <begin position="983"/>
        <end position="1116"/>
    </location>
</feature>
<feature type="region of interest" description="Disordered" evidence="1">
    <location>
        <begin position="595"/>
        <end position="619"/>
    </location>
</feature>